<dbReference type="EMBL" id="BARS01056067">
    <property type="protein sequence ID" value="GAG51295.1"/>
    <property type="molecule type" value="Genomic_DNA"/>
</dbReference>
<accession>X0Y6B2</accession>
<feature type="non-terminal residue" evidence="1">
    <location>
        <position position="1"/>
    </location>
</feature>
<protein>
    <submittedName>
        <fullName evidence="1">Uncharacterized protein</fullName>
    </submittedName>
</protein>
<comment type="caution">
    <text evidence="1">The sequence shown here is derived from an EMBL/GenBank/DDBJ whole genome shotgun (WGS) entry which is preliminary data.</text>
</comment>
<organism evidence="1">
    <name type="scientific">marine sediment metagenome</name>
    <dbReference type="NCBI Taxonomy" id="412755"/>
    <lineage>
        <taxon>unclassified sequences</taxon>
        <taxon>metagenomes</taxon>
        <taxon>ecological metagenomes</taxon>
    </lineage>
</organism>
<sequence>TPLYSTLENIEYNTKSKEIIMKLATADKPSIYGHPMKLFVEEGKGLATMLPHLRAKYGVDMLIDTGAVTRGRLSFIMSQIMRITNSLQHLHRYMGKDKDFELVVQEFMDRINSKGGIKLRKKITAGELQFVDTMDSKLLKNIDAAKANWINFTEGEWVSFMKEFSNKIQVLKTKGGVKFGSFAPRLPYW</sequence>
<evidence type="ECO:0000313" key="1">
    <source>
        <dbReference type="EMBL" id="GAG51295.1"/>
    </source>
</evidence>
<proteinExistence type="predicted"/>
<name>X0Y6B2_9ZZZZ</name>
<dbReference type="AlphaFoldDB" id="X0Y6B2"/>
<reference evidence="1" key="1">
    <citation type="journal article" date="2014" name="Front. Microbiol.">
        <title>High frequency of phylogenetically diverse reductive dehalogenase-homologous genes in deep subseafloor sedimentary metagenomes.</title>
        <authorList>
            <person name="Kawai M."/>
            <person name="Futagami T."/>
            <person name="Toyoda A."/>
            <person name="Takaki Y."/>
            <person name="Nishi S."/>
            <person name="Hori S."/>
            <person name="Arai W."/>
            <person name="Tsubouchi T."/>
            <person name="Morono Y."/>
            <person name="Uchiyama I."/>
            <person name="Ito T."/>
            <person name="Fujiyama A."/>
            <person name="Inagaki F."/>
            <person name="Takami H."/>
        </authorList>
    </citation>
    <scope>NUCLEOTIDE SEQUENCE</scope>
    <source>
        <strain evidence="1">Expedition CK06-06</strain>
    </source>
</reference>
<gene>
    <name evidence="1" type="ORF">S01H1_82666</name>
</gene>
<feature type="non-terminal residue" evidence="1">
    <location>
        <position position="189"/>
    </location>
</feature>